<dbReference type="PANTHER" id="PTHR35309:SF4">
    <property type="entry name" value="TOCOPHEROL CYCLASE"/>
    <property type="match status" value="1"/>
</dbReference>
<dbReference type="GO" id="GO:0009976">
    <property type="term" value="F:tocopherol cyclase activity"/>
    <property type="evidence" value="ECO:0007669"/>
    <property type="project" value="InterPro"/>
</dbReference>
<dbReference type="PANTHER" id="PTHR35309">
    <property type="match status" value="1"/>
</dbReference>
<dbReference type="AlphaFoldDB" id="A0A923T9F8"/>
<protein>
    <recommendedName>
        <fullName evidence="3">Tocopherol cyclase</fullName>
    </recommendedName>
</protein>
<evidence type="ECO:0000313" key="1">
    <source>
        <dbReference type="EMBL" id="MBC6996685.1"/>
    </source>
</evidence>
<dbReference type="RefSeq" id="WP_187468695.1">
    <property type="nucleotide sequence ID" value="NZ_JACSIT010000154.1"/>
</dbReference>
<keyword evidence="2" id="KW-1185">Reference proteome</keyword>
<evidence type="ECO:0008006" key="3">
    <source>
        <dbReference type="Google" id="ProtNLM"/>
    </source>
</evidence>
<reference evidence="1" key="1">
    <citation type="submission" date="2020-08" db="EMBL/GenBank/DDBJ databases">
        <title>Lewinella bacteria from marine environments.</title>
        <authorList>
            <person name="Zhong Y."/>
        </authorList>
    </citation>
    <scope>NUCLEOTIDE SEQUENCE</scope>
    <source>
        <strain evidence="1">KCTC 42187</strain>
    </source>
</reference>
<comment type="caution">
    <text evidence="1">The sequence shown here is derived from an EMBL/GenBank/DDBJ whole genome shotgun (WGS) entry which is preliminary data.</text>
</comment>
<dbReference type="EMBL" id="JACSIT010000154">
    <property type="protein sequence ID" value="MBC6996685.1"/>
    <property type="molecule type" value="Genomic_DNA"/>
</dbReference>
<evidence type="ECO:0000313" key="2">
    <source>
        <dbReference type="Proteomes" id="UP000650081"/>
    </source>
</evidence>
<accession>A0A923T9F8</accession>
<dbReference type="SUPFAM" id="SSF159245">
    <property type="entry name" value="AttH-like"/>
    <property type="match status" value="1"/>
</dbReference>
<proteinExistence type="predicted"/>
<sequence>MSFLARRRATFDPPRFQGWGRQRRYFEGWYFKIVVPEHNLAYAFIPGISYDAEGEGHAFLQVLDGVAATSAYHRYPTADFRPAADHFALELGPHAFATDRLRIALPDLQLDLAFTDVIGWPKRPLAPGVMGWYGFVPRMQCYHGLVSLHHGLRGTISVGGQKYSAAGGTGYTEKDWGSGFPAAWIWCQSNHLSGTTGPASLMASVAKIPWFGASFTGFLATFLLEGQLYLFTTWARSQVQTTFLKSKEVQLVFSAPGQRLIITGHPAPGGDLLSPISGAMNGKINESLRAELDVSLYLNDQLHYSGTASWAGLEVSENAEGGLV</sequence>
<dbReference type="Proteomes" id="UP000650081">
    <property type="component" value="Unassembled WGS sequence"/>
</dbReference>
<organism evidence="1 2">
    <name type="scientific">Neolewinella lacunae</name>
    <dbReference type="NCBI Taxonomy" id="1517758"/>
    <lineage>
        <taxon>Bacteria</taxon>
        <taxon>Pseudomonadati</taxon>
        <taxon>Bacteroidota</taxon>
        <taxon>Saprospiria</taxon>
        <taxon>Saprospirales</taxon>
        <taxon>Lewinellaceae</taxon>
        <taxon>Neolewinella</taxon>
    </lineage>
</organism>
<dbReference type="Pfam" id="PF14249">
    <property type="entry name" value="Tocopherol_cycl"/>
    <property type="match status" value="1"/>
</dbReference>
<name>A0A923T9F8_9BACT</name>
<gene>
    <name evidence="1" type="ORF">H9S92_21110</name>
</gene>
<dbReference type="InterPro" id="IPR025893">
    <property type="entry name" value="Tocopherol_cyclase"/>
</dbReference>